<dbReference type="PANTHER" id="PTHR47990">
    <property type="entry name" value="2-OXOGLUTARATE (2OG) AND FE(II)-DEPENDENT OXYGENASE SUPERFAMILY PROTEIN-RELATED"/>
    <property type="match status" value="1"/>
</dbReference>
<dbReference type="SUPFAM" id="SSF51197">
    <property type="entry name" value="Clavaminate synthase-like"/>
    <property type="match status" value="1"/>
</dbReference>
<dbReference type="InterPro" id="IPR027443">
    <property type="entry name" value="IPNS-like_sf"/>
</dbReference>
<dbReference type="Pfam" id="PF03171">
    <property type="entry name" value="2OG-FeII_Oxy"/>
    <property type="match status" value="1"/>
</dbReference>
<evidence type="ECO:0000313" key="2">
    <source>
        <dbReference type="EMBL" id="CAB4741912.1"/>
    </source>
</evidence>
<dbReference type="InterPro" id="IPR005123">
    <property type="entry name" value="Oxoglu/Fe-dep_dioxygenase_dom"/>
</dbReference>
<accession>A0A6J6T411</accession>
<dbReference type="PRINTS" id="PR00682">
    <property type="entry name" value="IPNSYNTHASE"/>
</dbReference>
<reference evidence="2" key="1">
    <citation type="submission" date="2020-05" db="EMBL/GenBank/DDBJ databases">
        <authorList>
            <person name="Chiriac C."/>
            <person name="Salcher M."/>
            <person name="Ghai R."/>
            <person name="Kavagutti S V."/>
        </authorList>
    </citation>
    <scope>NUCLEOTIDE SEQUENCE</scope>
</reference>
<dbReference type="PROSITE" id="PS51471">
    <property type="entry name" value="FE2OG_OXY"/>
    <property type="match status" value="1"/>
</dbReference>
<dbReference type="InterPro" id="IPR026992">
    <property type="entry name" value="DIOX_N"/>
</dbReference>
<dbReference type="InterPro" id="IPR044861">
    <property type="entry name" value="IPNS-like_FE2OG_OXY"/>
</dbReference>
<dbReference type="InterPro" id="IPR050231">
    <property type="entry name" value="Iron_ascorbate_oxido_reductase"/>
</dbReference>
<name>A0A6J6T411_9ZZZZ</name>
<proteinExistence type="predicted"/>
<dbReference type="EMBL" id="CAFBQP010000014">
    <property type="protein sequence ID" value="CAB5056235.1"/>
    <property type="molecule type" value="Genomic_DNA"/>
</dbReference>
<dbReference type="EMBL" id="CAEZYY010000003">
    <property type="protein sequence ID" value="CAB4741912.1"/>
    <property type="molecule type" value="Genomic_DNA"/>
</dbReference>
<dbReference type="AlphaFoldDB" id="A0A6J6T411"/>
<gene>
    <name evidence="2" type="ORF">UFOPK2806_00439</name>
    <name evidence="3" type="ORF">UFOPK4306_00534</name>
</gene>
<organism evidence="2">
    <name type="scientific">freshwater metagenome</name>
    <dbReference type="NCBI Taxonomy" id="449393"/>
    <lineage>
        <taxon>unclassified sequences</taxon>
        <taxon>metagenomes</taxon>
        <taxon>ecological metagenomes</taxon>
    </lineage>
</organism>
<sequence>MSSPSFSSIPVVSLDGWRRAGADRQAFADQLVRVCHEVGFFTLVDHDIDPAAIERWRAMVARFFALPEETKSLIEKHRSRHFRGWERVGAELTDNRVDYREQLDLSTEYDPYPVDVEPTYLLLDGPNQWLPEGTFPGYRNVVLDWSAQMKSLADELMGILAVGLGLAPDTFERAFGERPLSLLKMISYPPTPPGEAGVNSHHDAGFLTLLLQHGVSGLQALNPDDEWIDVEPRPDAFVVNLGEMLQSMTGNYLVATTHRVITSEPRQSSAYFHGPDLRSSLAPLGLNPSFAEAVTASPRHRGAGFMARRDQLLDGTSGTRGAPVSVFGEQMWNYYVRSYPTVVAAHYPSLSRTPAQP</sequence>
<feature type="domain" description="Fe2OG dioxygenase" evidence="1">
    <location>
        <begin position="178"/>
        <end position="275"/>
    </location>
</feature>
<protein>
    <submittedName>
        <fullName evidence="2">Unannotated protein</fullName>
    </submittedName>
</protein>
<evidence type="ECO:0000259" key="1">
    <source>
        <dbReference type="PROSITE" id="PS51471"/>
    </source>
</evidence>
<evidence type="ECO:0000313" key="3">
    <source>
        <dbReference type="EMBL" id="CAB5056235.1"/>
    </source>
</evidence>
<dbReference type="Gene3D" id="2.60.120.330">
    <property type="entry name" value="B-lactam Antibiotic, Isopenicillin N Synthase, Chain"/>
    <property type="match status" value="1"/>
</dbReference>
<dbReference type="Pfam" id="PF14226">
    <property type="entry name" value="DIOX_N"/>
    <property type="match status" value="1"/>
</dbReference>